<dbReference type="RefSeq" id="WP_394395870.1">
    <property type="nucleotide sequence ID" value="NZ_JBIGHW010000002.1"/>
</dbReference>
<dbReference type="Pfam" id="PF07589">
    <property type="entry name" value="PEP-CTERM"/>
    <property type="match status" value="1"/>
</dbReference>
<name>A0ABW7FGU6_9BURK</name>
<feature type="domain" description="Ice-binding protein C-terminal" evidence="2">
    <location>
        <begin position="206"/>
        <end position="229"/>
    </location>
</feature>
<dbReference type="Proteomes" id="UP001606301">
    <property type="component" value="Unassembled WGS sequence"/>
</dbReference>
<dbReference type="EMBL" id="JBIGHW010000002">
    <property type="protein sequence ID" value="MFG6440039.1"/>
    <property type="molecule type" value="Genomic_DNA"/>
</dbReference>
<evidence type="ECO:0000313" key="4">
    <source>
        <dbReference type="Proteomes" id="UP001606301"/>
    </source>
</evidence>
<feature type="chain" id="PRO_5046677171" evidence="1">
    <location>
        <begin position="31"/>
        <end position="231"/>
    </location>
</feature>
<comment type="caution">
    <text evidence="3">The sequence shown here is derived from an EMBL/GenBank/DDBJ whole genome shotgun (WGS) entry which is preliminary data.</text>
</comment>
<keyword evidence="4" id="KW-1185">Reference proteome</keyword>
<organism evidence="3 4">
    <name type="scientific">Pelomonas margarita</name>
    <dbReference type="NCBI Taxonomy" id="3299031"/>
    <lineage>
        <taxon>Bacteria</taxon>
        <taxon>Pseudomonadati</taxon>
        <taxon>Pseudomonadota</taxon>
        <taxon>Betaproteobacteria</taxon>
        <taxon>Burkholderiales</taxon>
        <taxon>Sphaerotilaceae</taxon>
        <taxon>Roseateles</taxon>
    </lineage>
</organism>
<gene>
    <name evidence="3" type="ORF">ACG0Z3_05030</name>
</gene>
<dbReference type="NCBIfam" id="TIGR02595">
    <property type="entry name" value="PEP_CTERM"/>
    <property type="match status" value="1"/>
</dbReference>
<dbReference type="InterPro" id="IPR013424">
    <property type="entry name" value="Ice-binding_C"/>
</dbReference>
<reference evidence="3 4" key="1">
    <citation type="submission" date="2024-08" db="EMBL/GenBank/DDBJ databases">
        <authorList>
            <person name="Lu H."/>
        </authorList>
    </citation>
    <scope>NUCLEOTIDE SEQUENCE [LARGE SCALE GENOMIC DNA]</scope>
    <source>
        <strain evidence="3 4">LKC17W</strain>
    </source>
</reference>
<keyword evidence="1" id="KW-0732">Signal</keyword>
<evidence type="ECO:0000259" key="2">
    <source>
        <dbReference type="Pfam" id="PF07589"/>
    </source>
</evidence>
<accession>A0ABW7FGU6</accession>
<feature type="signal peptide" evidence="1">
    <location>
        <begin position="1"/>
        <end position="30"/>
    </location>
</feature>
<evidence type="ECO:0000256" key="1">
    <source>
        <dbReference type="SAM" id="SignalP"/>
    </source>
</evidence>
<evidence type="ECO:0000313" key="3">
    <source>
        <dbReference type="EMBL" id="MFG6440039.1"/>
    </source>
</evidence>
<proteinExistence type="predicted"/>
<protein>
    <submittedName>
        <fullName evidence="3">PEP-CTERM sorting domain-containing protein</fullName>
    </submittedName>
</protein>
<sequence length="231" mass="24094">MTAIHHFLSRASLTGVLAAAALAATPAAQAGVVVGWAFDNATTNQLTNIAASTVASGVTNASFSAPNHGVVDWHGALGNKVLLTRFFDNGATVPSMSFTLADTFDNLTLSFTTYHNHNPGFPTYQQYKYAVQINDGSGWTNLMADLIASNATRALAVDVPLTASLGPGTYSMRWIGYGYAYGTNSNTEYFALDNVTLSTATAAANTVPEPASLALVGLALAGVAALRRKRA</sequence>